<keyword evidence="4" id="KW-0812">Transmembrane</keyword>
<keyword evidence="4" id="KW-0472">Membrane</keyword>
<comment type="caution">
    <text evidence="5">The sequence shown here is derived from an EMBL/GenBank/DDBJ whole genome shotgun (WGS) entry which is preliminary data.</text>
</comment>
<dbReference type="SUPFAM" id="SSF56601">
    <property type="entry name" value="beta-lactamase/transpeptidase-like"/>
    <property type="match status" value="1"/>
</dbReference>
<keyword evidence="4" id="KW-1133">Transmembrane helix</keyword>
<dbReference type="InterPro" id="IPR000667">
    <property type="entry name" value="Peptidase_S13"/>
</dbReference>
<feature type="transmembrane region" description="Helical" evidence="4">
    <location>
        <begin position="58"/>
        <end position="80"/>
    </location>
</feature>
<proteinExistence type="inferred from homology"/>
<name>A0A4Q9GM20_9MICO</name>
<dbReference type="EC" id="3.4.16.4" evidence="5"/>
<evidence type="ECO:0000313" key="5">
    <source>
        <dbReference type="EMBL" id="TBN55403.1"/>
    </source>
</evidence>
<dbReference type="Proteomes" id="UP000294194">
    <property type="component" value="Unassembled WGS sequence"/>
</dbReference>
<dbReference type="PANTHER" id="PTHR30023">
    <property type="entry name" value="D-ALANYL-D-ALANINE CARBOXYPEPTIDASE"/>
    <property type="match status" value="1"/>
</dbReference>
<dbReference type="AlphaFoldDB" id="A0A4Q9GM20"/>
<comment type="similarity">
    <text evidence="1">Belongs to the peptidase S13 family.</text>
</comment>
<evidence type="ECO:0000313" key="6">
    <source>
        <dbReference type="Proteomes" id="UP000294194"/>
    </source>
</evidence>
<keyword evidence="5" id="KW-0121">Carboxypeptidase</keyword>
<protein>
    <submittedName>
        <fullName evidence="5">D-alanyl-D-alanine carboxypeptidase/D-alanyl-D-alanine-endopeptidase</fullName>
        <ecNumber evidence="5">3.4.16.4</ecNumber>
    </submittedName>
</protein>
<dbReference type="Gene3D" id="3.40.710.10">
    <property type="entry name" value="DD-peptidase/beta-lactamase superfamily"/>
    <property type="match status" value="1"/>
</dbReference>
<evidence type="ECO:0000256" key="1">
    <source>
        <dbReference type="ARBA" id="ARBA00006096"/>
    </source>
</evidence>
<dbReference type="InterPro" id="IPR012338">
    <property type="entry name" value="Beta-lactam/transpept-like"/>
</dbReference>
<dbReference type="GO" id="GO:0009002">
    <property type="term" value="F:serine-type D-Ala-D-Ala carboxypeptidase activity"/>
    <property type="evidence" value="ECO:0007669"/>
    <property type="project" value="UniProtKB-EC"/>
</dbReference>
<accession>A0A4Q9GM20</accession>
<gene>
    <name evidence="5" type="primary">dacB</name>
    <name evidence="5" type="ORF">EYE40_14425</name>
</gene>
<evidence type="ECO:0000256" key="3">
    <source>
        <dbReference type="SAM" id="MobiDB-lite"/>
    </source>
</evidence>
<evidence type="ECO:0000256" key="4">
    <source>
        <dbReference type="SAM" id="Phobius"/>
    </source>
</evidence>
<reference evidence="6" key="1">
    <citation type="submission" date="2019-02" db="EMBL/GenBank/DDBJ databases">
        <title>Glaciihabitans arcticus sp. nov., a psychrotolerant bacterium isolated from polar soil.</title>
        <authorList>
            <person name="Dahal R.H."/>
        </authorList>
    </citation>
    <scope>NUCLEOTIDE SEQUENCE [LARGE SCALE GENOMIC DNA]</scope>
    <source>
        <strain evidence="6">RP-3-7</strain>
    </source>
</reference>
<dbReference type="NCBIfam" id="TIGR00666">
    <property type="entry name" value="PBP4"/>
    <property type="match status" value="1"/>
</dbReference>
<dbReference type="RefSeq" id="WP_130982974.1">
    <property type="nucleotide sequence ID" value="NZ_SISG01000002.1"/>
</dbReference>
<sequence>MTDPNEPLTRRAARDAAKPRKPFTAGPKPLRQPTLDPATGERLPPKGIAALYAKHPRIWLASTLSVAFLVLCTGALFAGVASGRGGPSVAGPDGSVAVPDRAVPQEIPAPTRLRTCTVAPLASDPALMTLRGEVINASTKEVMFTRGGTVPARTGSVLKPLTASAALLALGPDYRLTTSVFEGTIPGSVVLVGGGDATLNSLSNGENIYKGAAKLSDLATKVTNTWSSLHGDEPITSIVLDATMWDADDSWNSSWARSEQTSGYLSEVTALQFDGDRQDPTQQVSPRSSDPVMAAGKKFAAALGVPNATLSLGKTASSINLGEVRSQPVSTLINQMLVTSDGTLAETLARVVSSQMGLGGGSASVGQAISTALQPLGIDTGKLAIVDGSGLSAENGVPPDFMAQFMALAVGGTNDLTYVYNALSVAGESGALKNRFTGDNAIAKGKVVGKTGYITTAYTLSGLVTAEDGTVLAFAFYAIGEGIRDTAKPALDTLVTGLYSCGDNLANN</sequence>
<dbReference type="PANTHER" id="PTHR30023:SF0">
    <property type="entry name" value="PENICILLIN-SENSITIVE CARBOXYPEPTIDASE A"/>
    <property type="match status" value="1"/>
</dbReference>
<dbReference type="GO" id="GO:0006508">
    <property type="term" value="P:proteolysis"/>
    <property type="evidence" value="ECO:0007669"/>
    <property type="project" value="InterPro"/>
</dbReference>
<feature type="region of interest" description="Disordered" evidence="3">
    <location>
        <begin position="1"/>
        <end position="43"/>
    </location>
</feature>
<dbReference type="PRINTS" id="PR00922">
    <property type="entry name" value="DADACBPTASE3"/>
</dbReference>
<feature type="compositionally biased region" description="Basic and acidic residues" evidence="3">
    <location>
        <begin position="8"/>
        <end position="18"/>
    </location>
</feature>
<organism evidence="5 6">
    <name type="scientific">Glaciihabitans arcticus</name>
    <dbReference type="NCBI Taxonomy" id="2668039"/>
    <lineage>
        <taxon>Bacteria</taxon>
        <taxon>Bacillati</taxon>
        <taxon>Actinomycetota</taxon>
        <taxon>Actinomycetes</taxon>
        <taxon>Micrococcales</taxon>
        <taxon>Microbacteriaceae</taxon>
        <taxon>Glaciihabitans</taxon>
    </lineage>
</organism>
<dbReference type="Pfam" id="PF02113">
    <property type="entry name" value="Peptidase_S13"/>
    <property type="match status" value="2"/>
</dbReference>
<keyword evidence="6" id="KW-1185">Reference proteome</keyword>
<dbReference type="GO" id="GO:0000270">
    <property type="term" value="P:peptidoglycan metabolic process"/>
    <property type="evidence" value="ECO:0007669"/>
    <property type="project" value="TreeGrafter"/>
</dbReference>
<keyword evidence="2 5" id="KW-0378">Hydrolase</keyword>
<keyword evidence="5" id="KW-0645">Protease</keyword>
<evidence type="ECO:0000256" key="2">
    <source>
        <dbReference type="ARBA" id="ARBA00022801"/>
    </source>
</evidence>
<dbReference type="EMBL" id="SISG01000002">
    <property type="protein sequence ID" value="TBN55403.1"/>
    <property type="molecule type" value="Genomic_DNA"/>
</dbReference>